<dbReference type="FunFam" id="3.60.21.10:FF:000210">
    <property type="entry name" value="Phosphoesterase"/>
    <property type="match status" value="1"/>
</dbReference>
<evidence type="ECO:0000313" key="4">
    <source>
        <dbReference type="EMBL" id="MDY0853325.1"/>
    </source>
</evidence>
<sequence length="471" mass="53535">MNTNKETIIHLYHTNDIHSHFENWPQISRFVLGEKKRRQEAGETVLTIDIGDHVDRFHSISEATNGLGNTKLLNEALYDYVTIGNNEGITLAKEHLNRLYDDAGFEVLVANLFEKEGVRPSWAKPYKLHTTTDGITIAFIGLTVAYPEFYQMLDWHIEDPLIHLESILEEVRDEAHITVVLSHLGKSMDEYMAEHYDIDVILGAHTHHLFERGVLMNNTLLCCCEKWGRYVGHVQLTVDKETKKLLKKDGRAIKTERLGAYSEPLSTIEILQEESKHIMAEPVVHLKESLQVDWFHETPFSHMLASALKTWCGAEIGMVNAGVLLEGLEEGVVTRGDIHRICPHPINPCALKVPGKILREVILKARKPNMENLEVKGFGFRGKVMGKMIYAGVEVIPDTIPGNKILLEDVLINGESLELDRIYTVGTIDMFTFGYLYPELSTLSDKQYYMPELLRDVLTDMLITYKSSVKL</sequence>
<dbReference type="Pfam" id="PF00149">
    <property type="entry name" value="Metallophos"/>
    <property type="match status" value="1"/>
</dbReference>
<dbReference type="PIRSF" id="PIRSF036361">
    <property type="entry name" value="YunD"/>
    <property type="match status" value="1"/>
</dbReference>
<dbReference type="CDD" id="cd00845">
    <property type="entry name" value="MPP_UshA_N_like"/>
    <property type="match status" value="1"/>
</dbReference>
<dbReference type="GO" id="GO:0030288">
    <property type="term" value="C:outer membrane-bounded periplasmic space"/>
    <property type="evidence" value="ECO:0007669"/>
    <property type="project" value="TreeGrafter"/>
</dbReference>
<evidence type="ECO:0000259" key="2">
    <source>
        <dbReference type="Pfam" id="PF00149"/>
    </source>
</evidence>
<dbReference type="AlphaFoldDB" id="A0AAW9GLE3"/>
<gene>
    <name evidence="4" type="ORF">SOH20_20775</name>
</gene>
<dbReference type="GO" id="GO:0008768">
    <property type="term" value="F:UDP-sugar diphosphatase activity"/>
    <property type="evidence" value="ECO:0007669"/>
    <property type="project" value="TreeGrafter"/>
</dbReference>
<proteinExistence type="predicted"/>
<name>A0AAW9GLE3_BACTU</name>
<dbReference type="RefSeq" id="WP_217364359.1">
    <property type="nucleotide sequence ID" value="NZ_CP157205.1"/>
</dbReference>
<evidence type="ECO:0000256" key="1">
    <source>
        <dbReference type="ARBA" id="ARBA00022729"/>
    </source>
</evidence>
<dbReference type="Proteomes" id="UP001274571">
    <property type="component" value="Unassembled WGS sequence"/>
</dbReference>
<keyword evidence="1" id="KW-0732">Signal</keyword>
<dbReference type="GO" id="GO:0009166">
    <property type="term" value="P:nucleotide catabolic process"/>
    <property type="evidence" value="ECO:0007669"/>
    <property type="project" value="InterPro"/>
</dbReference>
<dbReference type="Pfam" id="PF02872">
    <property type="entry name" value="5_nucleotid_C"/>
    <property type="match status" value="1"/>
</dbReference>
<dbReference type="PANTHER" id="PTHR11575">
    <property type="entry name" value="5'-NUCLEOTIDASE-RELATED"/>
    <property type="match status" value="1"/>
</dbReference>
<dbReference type="EMBL" id="JAXCMD010000006">
    <property type="protein sequence ID" value="MDY0853325.1"/>
    <property type="molecule type" value="Genomic_DNA"/>
</dbReference>
<dbReference type="PANTHER" id="PTHR11575:SF23">
    <property type="entry name" value="5-NUCLEOTIDASE FAMILY PROTEIN"/>
    <property type="match status" value="1"/>
</dbReference>
<reference evidence="4" key="1">
    <citation type="submission" date="2023-11" db="EMBL/GenBank/DDBJ databases">
        <title>Genome Sequence of Bacillus thuringiensis stain BLB 30AF.</title>
        <authorList>
            <person name="Farhat A."/>
        </authorList>
    </citation>
    <scope>NUCLEOTIDE SEQUENCE</scope>
    <source>
        <strain evidence="4">BLB30AF</strain>
    </source>
</reference>
<feature type="domain" description="5'-Nucleotidase C-terminal" evidence="3">
    <location>
        <begin position="290"/>
        <end position="429"/>
    </location>
</feature>
<protein>
    <submittedName>
        <fullName evidence="4">Bifunctional UDP-sugar hydrolase/5'-nucleotidase</fullName>
    </submittedName>
</protein>
<dbReference type="InterPro" id="IPR004843">
    <property type="entry name" value="Calcineurin-like_PHP"/>
</dbReference>
<dbReference type="InterPro" id="IPR008334">
    <property type="entry name" value="5'-Nucleotdase_C"/>
</dbReference>
<evidence type="ECO:0000313" key="5">
    <source>
        <dbReference type="Proteomes" id="UP001274571"/>
    </source>
</evidence>
<organism evidence="4 5">
    <name type="scientific">Bacillus thuringiensis</name>
    <dbReference type="NCBI Taxonomy" id="1428"/>
    <lineage>
        <taxon>Bacteria</taxon>
        <taxon>Bacillati</taxon>
        <taxon>Bacillota</taxon>
        <taxon>Bacilli</taxon>
        <taxon>Bacillales</taxon>
        <taxon>Bacillaceae</taxon>
        <taxon>Bacillus</taxon>
        <taxon>Bacillus cereus group</taxon>
    </lineage>
</organism>
<dbReference type="GO" id="GO:0008253">
    <property type="term" value="F:5'-nucleotidase activity"/>
    <property type="evidence" value="ECO:0007669"/>
    <property type="project" value="TreeGrafter"/>
</dbReference>
<accession>A0AAW9GLE3</accession>
<feature type="domain" description="Calcineurin-like phosphoesterase" evidence="2">
    <location>
        <begin position="10"/>
        <end position="208"/>
    </location>
</feature>
<keyword evidence="4" id="KW-0378">Hydrolase</keyword>
<dbReference type="InterPro" id="IPR011240">
    <property type="entry name" value="Pesterase_YunD"/>
</dbReference>
<evidence type="ECO:0000259" key="3">
    <source>
        <dbReference type="Pfam" id="PF02872"/>
    </source>
</evidence>
<dbReference type="InterPro" id="IPR006179">
    <property type="entry name" value="5_nucleotidase/apyrase"/>
</dbReference>
<comment type="caution">
    <text evidence="4">The sequence shown here is derived from an EMBL/GenBank/DDBJ whole genome shotgun (WGS) entry which is preliminary data.</text>
</comment>